<dbReference type="AlphaFoldDB" id="A0A7C5U3Y7"/>
<comment type="similarity">
    <text evidence="1">Belongs to the ABC transporter superfamily.</text>
</comment>
<organism evidence="6">
    <name type="scientific">Caldiarchaeum subterraneum</name>
    <dbReference type="NCBI Taxonomy" id="311458"/>
    <lineage>
        <taxon>Archaea</taxon>
        <taxon>Nitrososphaerota</taxon>
        <taxon>Candidatus Caldarchaeales</taxon>
        <taxon>Candidatus Caldarchaeaceae</taxon>
        <taxon>Candidatus Caldarchaeum</taxon>
    </lineage>
</organism>
<reference evidence="6" key="1">
    <citation type="journal article" date="2020" name="mSystems">
        <title>Genome- and Community-Level Interaction Insights into Carbon Utilization and Element Cycling Functions of Hydrothermarchaeota in Hydrothermal Sediment.</title>
        <authorList>
            <person name="Zhou Z."/>
            <person name="Liu Y."/>
            <person name="Xu W."/>
            <person name="Pan J."/>
            <person name="Luo Z.H."/>
            <person name="Li M."/>
        </authorList>
    </citation>
    <scope>NUCLEOTIDE SEQUENCE [LARGE SCALE GENOMIC DNA]</scope>
    <source>
        <strain evidence="6">SpSt-1084</strain>
    </source>
</reference>
<dbReference type="CDD" id="cd03235">
    <property type="entry name" value="ABC_Metallic_Cations"/>
    <property type="match status" value="1"/>
</dbReference>
<evidence type="ECO:0000313" key="6">
    <source>
        <dbReference type="EMBL" id="HHR40448.1"/>
    </source>
</evidence>
<dbReference type="Pfam" id="PF00005">
    <property type="entry name" value="ABC_tran"/>
    <property type="match status" value="1"/>
</dbReference>
<proteinExistence type="inferred from homology"/>
<evidence type="ECO:0000259" key="5">
    <source>
        <dbReference type="PROSITE" id="PS50893"/>
    </source>
</evidence>
<dbReference type="PROSITE" id="PS00211">
    <property type="entry name" value="ABC_TRANSPORTER_1"/>
    <property type="match status" value="1"/>
</dbReference>
<name>A0A7C5U3Y7_CALS0</name>
<keyword evidence="2" id="KW-0813">Transport</keyword>
<evidence type="ECO:0000256" key="1">
    <source>
        <dbReference type="ARBA" id="ARBA00005417"/>
    </source>
</evidence>
<accession>A0A7C5U3Y7</accession>
<evidence type="ECO:0000256" key="2">
    <source>
        <dbReference type="ARBA" id="ARBA00022448"/>
    </source>
</evidence>
<comment type="caution">
    <text evidence="6">The sequence shown here is derived from an EMBL/GenBank/DDBJ whole genome shotgun (WGS) entry which is preliminary data.</text>
</comment>
<gene>
    <name evidence="6" type="ORF">ENM42_01320</name>
</gene>
<evidence type="ECO:0000256" key="4">
    <source>
        <dbReference type="ARBA" id="ARBA00022840"/>
    </source>
</evidence>
<dbReference type="SMART" id="SM00382">
    <property type="entry name" value="AAA"/>
    <property type="match status" value="1"/>
</dbReference>
<dbReference type="GO" id="GO:0005524">
    <property type="term" value="F:ATP binding"/>
    <property type="evidence" value="ECO:0007669"/>
    <property type="project" value="UniProtKB-KW"/>
</dbReference>
<dbReference type="InterPro" id="IPR050153">
    <property type="entry name" value="Metal_Ion_Import_ABC"/>
</dbReference>
<dbReference type="InterPro" id="IPR027417">
    <property type="entry name" value="P-loop_NTPase"/>
</dbReference>
<dbReference type="GO" id="GO:0016887">
    <property type="term" value="F:ATP hydrolysis activity"/>
    <property type="evidence" value="ECO:0007669"/>
    <property type="project" value="InterPro"/>
</dbReference>
<feature type="domain" description="ABC transporter" evidence="5">
    <location>
        <begin position="1"/>
        <end position="227"/>
    </location>
</feature>
<dbReference type="Gene3D" id="3.40.50.300">
    <property type="entry name" value="P-loop containing nucleotide triphosphate hydrolases"/>
    <property type="match status" value="1"/>
</dbReference>
<dbReference type="SUPFAM" id="SSF52540">
    <property type="entry name" value="P-loop containing nucleoside triphosphate hydrolases"/>
    <property type="match status" value="1"/>
</dbReference>
<dbReference type="PANTHER" id="PTHR42734">
    <property type="entry name" value="METAL TRANSPORT SYSTEM ATP-BINDING PROTEIN TM_0124-RELATED"/>
    <property type="match status" value="1"/>
</dbReference>
<dbReference type="PANTHER" id="PTHR42734:SF5">
    <property type="entry name" value="IRON TRANSPORT SYSTEM ATP-BINDING PROTEIN HI_0361-RELATED"/>
    <property type="match status" value="1"/>
</dbReference>
<dbReference type="PROSITE" id="PS50893">
    <property type="entry name" value="ABC_TRANSPORTER_2"/>
    <property type="match status" value="1"/>
</dbReference>
<dbReference type="InterPro" id="IPR003439">
    <property type="entry name" value="ABC_transporter-like_ATP-bd"/>
</dbReference>
<keyword evidence="4 6" id="KW-0067">ATP-binding</keyword>
<evidence type="ECO:0000256" key="3">
    <source>
        <dbReference type="ARBA" id="ARBA00022741"/>
    </source>
</evidence>
<keyword evidence="3" id="KW-0547">Nucleotide-binding</keyword>
<dbReference type="InterPro" id="IPR003593">
    <property type="entry name" value="AAA+_ATPase"/>
</dbReference>
<dbReference type="InterPro" id="IPR017871">
    <property type="entry name" value="ABC_transporter-like_CS"/>
</dbReference>
<dbReference type="EMBL" id="DRXS01000071">
    <property type="protein sequence ID" value="HHR40448.1"/>
    <property type="molecule type" value="Genomic_DNA"/>
</dbReference>
<protein>
    <submittedName>
        <fullName evidence="6">Metal ABC transporter ATP-binding protein</fullName>
    </submittedName>
</protein>
<sequence>MTVVYERVVALENVSFAVPRGSITAVVGPNGGGKSSLFKAAVGLVKPVSGRVVVLGVDVAKARGKVAYVPQKEDVYWDYPLTVWDVVSMGRLKAVGPLKTVPKNDEKVLTALEKTGLTDLMNRKISDLSGGQQQRVFLARAIAQEADLYLLDEPLKGIDVESEDKLFDILSELKSEGKTILMSTHDLSSTFELFENILLLRNRVIAFGPPDKVLTSENLSAAYGSDRVAMHLVDVRRVAGWR</sequence>